<gene>
    <name evidence="1" type="ORF">NIASO_14430</name>
</gene>
<protein>
    <submittedName>
        <fullName evidence="1">Uncharacterized protein</fullName>
    </submittedName>
</protein>
<keyword evidence="2" id="KW-1185">Reference proteome</keyword>
<name>W0F474_9BACT</name>
<proteinExistence type="predicted"/>
<dbReference type="KEGG" id="nso:NIASO_14430"/>
<evidence type="ECO:0000313" key="2">
    <source>
        <dbReference type="Proteomes" id="UP000003586"/>
    </source>
</evidence>
<dbReference type="AlphaFoldDB" id="W0F474"/>
<reference evidence="1 2" key="1">
    <citation type="submission" date="2013-12" db="EMBL/GenBank/DDBJ databases">
        <authorList>
            <consortium name="DOE Joint Genome Institute"/>
            <person name="Eisen J."/>
            <person name="Huntemann M."/>
            <person name="Han J."/>
            <person name="Chen A."/>
            <person name="Kyrpides N."/>
            <person name="Mavromatis K."/>
            <person name="Markowitz V."/>
            <person name="Palaniappan K."/>
            <person name="Ivanova N."/>
            <person name="Schaumberg A."/>
            <person name="Pati A."/>
            <person name="Liolios K."/>
            <person name="Nordberg H.P."/>
            <person name="Cantor M.N."/>
            <person name="Hua S.X."/>
            <person name="Woyke T."/>
        </authorList>
    </citation>
    <scope>NUCLEOTIDE SEQUENCE [LARGE SCALE GENOMIC DNA]</scope>
    <source>
        <strain evidence="2">DSM 19437</strain>
    </source>
</reference>
<sequence length="36" mass="4238">MNRLAAAFKRRWEAGRYCFSSTFDYSGAAFPARYRI</sequence>
<dbReference type="HOGENOM" id="CLU_3357293_0_0_10"/>
<dbReference type="EMBL" id="CP007035">
    <property type="protein sequence ID" value="AHF17797.1"/>
    <property type="molecule type" value="Genomic_DNA"/>
</dbReference>
<dbReference type="Proteomes" id="UP000003586">
    <property type="component" value="Chromosome"/>
</dbReference>
<evidence type="ECO:0000313" key="1">
    <source>
        <dbReference type="EMBL" id="AHF17797.1"/>
    </source>
</evidence>
<dbReference type="STRING" id="929713.NIASO_14430"/>
<organism evidence="1 2">
    <name type="scientific">Niabella soli DSM 19437</name>
    <dbReference type="NCBI Taxonomy" id="929713"/>
    <lineage>
        <taxon>Bacteria</taxon>
        <taxon>Pseudomonadati</taxon>
        <taxon>Bacteroidota</taxon>
        <taxon>Chitinophagia</taxon>
        <taxon>Chitinophagales</taxon>
        <taxon>Chitinophagaceae</taxon>
        <taxon>Niabella</taxon>
    </lineage>
</organism>
<accession>W0F474</accession>